<keyword evidence="2" id="KW-1185">Reference proteome</keyword>
<accession>A0A5S4FEV5</accession>
<evidence type="ECO:0000313" key="1">
    <source>
        <dbReference type="EMBL" id="TMR17503.1"/>
    </source>
</evidence>
<organism evidence="1 2">
    <name type="scientific">Nonomuraea zeae</name>
    <dbReference type="NCBI Taxonomy" id="1642303"/>
    <lineage>
        <taxon>Bacteria</taxon>
        <taxon>Bacillati</taxon>
        <taxon>Actinomycetota</taxon>
        <taxon>Actinomycetes</taxon>
        <taxon>Streptosporangiales</taxon>
        <taxon>Streptosporangiaceae</taxon>
        <taxon>Nonomuraea</taxon>
    </lineage>
</organism>
<sequence>MLVPVWGRVIWWLRRKHPRMNWKNLRRRFCGGGWWPASEERELFRPAKVRTTRYRYRGSVIPSPWPLTG</sequence>
<gene>
    <name evidence="1" type="ORF">ETD85_54245</name>
</gene>
<dbReference type="EMBL" id="VCKX01000355">
    <property type="protein sequence ID" value="TMR17503.1"/>
    <property type="molecule type" value="Genomic_DNA"/>
</dbReference>
<proteinExistence type="predicted"/>
<dbReference type="OrthoDB" id="9793236at2"/>
<comment type="caution">
    <text evidence="1">The sequence shown here is derived from an EMBL/GenBank/DDBJ whole genome shotgun (WGS) entry which is preliminary data.</text>
</comment>
<protein>
    <submittedName>
        <fullName evidence="1">Uncharacterized protein</fullName>
    </submittedName>
</protein>
<name>A0A5S4FEV5_9ACTN</name>
<dbReference type="AlphaFoldDB" id="A0A5S4FEV5"/>
<dbReference type="Proteomes" id="UP000306628">
    <property type="component" value="Unassembled WGS sequence"/>
</dbReference>
<evidence type="ECO:0000313" key="2">
    <source>
        <dbReference type="Proteomes" id="UP000306628"/>
    </source>
</evidence>
<reference evidence="1 2" key="1">
    <citation type="submission" date="2019-05" db="EMBL/GenBank/DDBJ databases">
        <title>Draft genome sequence of Nonomuraea zeae DSM 100528.</title>
        <authorList>
            <person name="Saricaoglu S."/>
            <person name="Isik K."/>
        </authorList>
    </citation>
    <scope>NUCLEOTIDE SEQUENCE [LARGE SCALE GENOMIC DNA]</scope>
    <source>
        <strain evidence="1 2">DSM 100528</strain>
    </source>
</reference>